<comment type="caution">
    <text evidence="3">The sequence shown here is derived from an EMBL/GenBank/DDBJ whole genome shotgun (WGS) entry which is preliminary data.</text>
</comment>
<feature type="region of interest" description="Disordered" evidence="1">
    <location>
        <begin position="77"/>
        <end position="124"/>
    </location>
</feature>
<dbReference type="Proteomes" id="UP000178690">
    <property type="component" value="Unassembled WGS sequence"/>
</dbReference>
<feature type="transmembrane region" description="Helical" evidence="2">
    <location>
        <begin position="16"/>
        <end position="41"/>
    </location>
</feature>
<sequence>MPSLLASLRRPEVRRWIYPAALLLFVLVAAWIFTATTRFLLVTIDRALEIQVPSEESARRIDAAALDAVIRKLNIAPTGQPAPLPAPAEESAPEETEAATEESETSTPPPPPEGTSSEAEEAAP</sequence>
<dbReference type="STRING" id="1802363.A2682_01285"/>
<protein>
    <submittedName>
        <fullName evidence="3">Uncharacterized protein</fullName>
    </submittedName>
</protein>
<accession>A0A1G2PJS8</accession>
<dbReference type="EMBL" id="MHST01000019">
    <property type="protein sequence ID" value="OHA48523.1"/>
    <property type="molecule type" value="Genomic_DNA"/>
</dbReference>
<keyword evidence="2" id="KW-0472">Membrane</keyword>
<reference evidence="3 4" key="1">
    <citation type="journal article" date="2016" name="Nat. Commun.">
        <title>Thousands of microbial genomes shed light on interconnected biogeochemical processes in an aquifer system.</title>
        <authorList>
            <person name="Anantharaman K."/>
            <person name="Brown C.T."/>
            <person name="Hug L.A."/>
            <person name="Sharon I."/>
            <person name="Castelle C.J."/>
            <person name="Probst A.J."/>
            <person name="Thomas B.C."/>
            <person name="Singh A."/>
            <person name="Wilkins M.J."/>
            <person name="Karaoz U."/>
            <person name="Brodie E.L."/>
            <person name="Williams K.H."/>
            <person name="Hubbard S.S."/>
            <person name="Banfield J.F."/>
        </authorList>
    </citation>
    <scope>NUCLEOTIDE SEQUENCE [LARGE SCALE GENOMIC DNA]</scope>
    <source>
        <strain evidence="4">RIFCSPHIGHO2_01_FULL_58_15</strain>
    </source>
</reference>
<feature type="compositionally biased region" description="Acidic residues" evidence="1">
    <location>
        <begin position="91"/>
        <end position="104"/>
    </location>
</feature>
<keyword evidence="2" id="KW-1133">Transmembrane helix</keyword>
<evidence type="ECO:0000313" key="3">
    <source>
        <dbReference type="EMBL" id="OHA48523.1"/>
    </source>
</evidence>
<evidence type="ECO:0000256" key="2">
    <source>
        <dbReference type="SAM" id="Phobius"/>
    </source>
</evidence>
<proteinExistence type="predicted"/>
<gene>
    <name evidence="3" type="ORF">A2682_01285</name>
</gene>
<keyword evidence="2" id="KW-0812">Transmembrane</keyword>
<evidence type="ECO:0000313" key="4">
    <source>
        <dbReference type="Proteomes" id="UP000178690"/>
    </source>
</evidence>
<name>A0A1G2PJS8_TERXR</name>
<organism evidence="3 4">
    <name type="scientific">Terrybacteria sp. (strain RIFCSPHIGHO2_01_FULL_58_15)</name>
    <dbReference type="NCBI Taxonomy" id="1802363"/>
    <lineage>
        <taxon>Bacteria</taxon>
        <taxon>Candidatus Terryibacteriota</taxon>
    </lineage>
</organism>
<evidence type="ECO:0000256" key="1">
    <source>
        <dbReference type="SAM" id="MobiDB-lite"/>
    </source>
</evidence>
<dbReference type="AlphaFoldDB" id="A0A1G2PJS8"/>